<evidence type="ECO:0000256" key="3">
    <source>
        <dbReference type="ARBA" id="ARBA00022741"/>
    </source>
</evidence>
<keyword evidence="2" id="KW-0436">Ligase</keyword>
<comment type="similarity">
    <text evidence="1">Belongs to the ATP-dependent AMP-binding enzyme family.</text>
</comment>
<protein>
    <submittedName>
        <fullName evidence="7">AMP-binding protein</fullName>
    </submittedName>
</protein>
<dbReference type="PANTHER" id="PTHR43605:SF10">
    <property type="entry name" value="ACYL-COA SYNTHETASE MEDIUM CHAIN FAMILY MEMBER 3"/>
    <property type="match status" value="1"/>
</dbReference>
<dbReference type="GO" id="GO:0015645">
    <property type="term" value="F:fatty acid ligase activity"/>
    <property type="evidence" value="ECO:0007669"/>
    <property type="project" value="TreeGrafter"/>
</dbReference>
<dbReference type="GO" id="GO:0006637">
    <property type="term" value="P:acyl-CoA metabolic process"/>
    <property type="evidence" value="ECO:0007669"/>
    <property type="project" value="TreeGrafter"/>
</dbReference>
<dbReference type="InterPro" id="IPR000873">
    <property type="entry name" value="AMP-dep_synth/lig_dom"/>
</dbReference>
<dbReference type="GO" id="GO:0004321">
    <property type="term" value="F:fatty-acyl-CoA synthase activity"/>
    <property type="evidence" value="ECO:0007669"/>
    <property type="project" value="TreeGrafter"/>
</dbReference>
<reference evidence="7 8" key="1">
    <citation type="submission" date="2019-12" db="EMBL/GenBank/DDBJ databases">
        <title>Snethiella sp. nov. sp. isolated from sea sand.</title>
        <authorList>
            <person name="Kim J."/>
            <person name="Jeong S.E."/>
            <person name="Jung H.S."/>
            <person name="Jeon C.O."/>
        </authorList>
    </citation>
    <scope>NUCLEOTIDE SEQUENCE [LARGE SCALE GENOMIC DNA]</scope>
    <source>
        <strain evidence="7 8">DP05</strain>
    </source>
</reference>
<dbReference type="AlphaFoldDB" id="A0A6L8W8P1"/>
<dbReference type="GO" id="GO:0006633">
    <property type="term" value="P:fatty acid biosynthetic process"/>
    <property type="evidence" value="ECO:0007669"/>
    <property type="project" value="TreeGrafter"/>
</dbReference>
<accession>A0A6L8W8P1</accession>
<sequence>MKYSSYNKAVEDFNWGQVRQSLGWDDAGEVSLGLSIIDRHEDKDTAALISIKKDGSIDRLSFSELSKASNQFANLLFKLGVNPGDRVAGFMPRGIEVVIAIIGTLKAGAVYVPVFTGFGQEAVEFRLSHSDATVLVTHGNFMDQLPSSISCKLIVVTDSNEPLPVSVLDYHEAVSEQSIEFRNVTRNREDPAAIIYTSGSTGQPKGGVIAVNFLSAIYPYINYGLDLAEGDVFWPTGDPGWGYGFVCYLGAIAAGRTVVTIEQNPTAEMFMSVVERFKITNVATTPTLLRTILTLEEQNIRDSLHTIRSISSCGEPLNAKVIESFQRILGVTPMDHFGATELALPIGNHNSIDMDVRPGSMGLPSPGYEMAIIDKDGAELPSGEVGLLAKKFNPDCRYWTSYWRDPEASSRLKKRGWIVTGDLAYQDDDGYFWFEGRSDDIIKSSGYRIGPFEIESVLLKHPAVAEAAVVGKPDQMRGEIVKAYVVLKPGFSGSAELDEKLVQLVRDNVGKHQYPREIEYVESLPKTETGKIQRFALRQTMSGEK</sequence>
<evidence type="ECO:0000256" key="4">
    <source>
        <dbReference type="ARBA" id="ARBA00022840"/>
    </source>
</evidence>
<dbReference type="Pfam" id="PF13193">
    <property type="entry name" value="AMP-binding_C"/>
    <property type="match status" value="1"/>
</dbReference>
<dbReference type="GO" id="GO:0016405">
    <property type="term" value="F:CoA-ligase activity"/>
    <property type="evidence" value="ECO:0007669"/>
    <property type="project" value="UniProtKB-ARBA"/>
</dbReference>
<evidence type="ECO:0000259" key="6">
    <source>
        <dbReference type="Pfam" id="PF13193"/>
    </source>
</evidence>
<dbReference type="GO" id="GO:0005524">
    <property type="term" value="F:ATP binding"/>
    <property type="evidence" value="ECO:0007669"/>
    <property type="project" value="UniProtKB-KW"/>
</dbReference>
<evidence type="ECO:0000259" key="5">
    <source>
        <dbReference type="Pfam" id="PF00501"/>
    </source>
</evidence>
<dbReference type="InterPro" id="IPR025110">
    <property type="entry name" value="AMP-bd_C"/>
</dbReference>
<dbReference type="InterPro" id="IPR020845">
    <property type="entry name" value="AMP-binding_CS"/>
</dbReference>
<feature type="domain" description="AMP-binding enzyme C-terminal" evidence="6">
    <location>
        <begin position="453"/>
        <end position="531"/>
    </location>
</feature>
<gene>
    <name evidence="7" type="ORF">GQE98_08895</name>
</gene>
<feature type="domain" description="AMP-dependent synthetase/ligase" evidence="5">
    <location>
        <begin position="43"/>
        <end position="388"/>
    </location>
</feature>
<organism evidence="7 8">
    <name type="scientific">Sneathiella litorea</name>
    <dbReference type="NCBI Taxonomy" id="2606216"/>
    <lineage>
        <taxon>Bacteria</taxon>
        <taxon>Pseudomonadati</taxon>
        <taxon>Pseudomonadota</taxon>
        <taxon>Alphaproteobacteria</taxon>
        <taxon>Sneathiellales</taxon>
        <taxon>Sneathiellaceae</taxon>
        <taxon>Sneathiella</taxon>
    </lineage>
</organism>
<dbReference type="Pfam" id="PF00501">
    <property type="entry name" value="AMP-binding"/>
    <property type="match status" value="1"/>
</dbReference>
<dbReference type="EMBL" id="WTUW01000002">
    <property type="protein sequence ID" value="MZR30750.1"/>
    <property type="molecule type" value="Genomic_DNA"/>
</dbReference>
<dbReference type="FunFam" id="3.30.300.30:FF:000005">
    <property type="entry name" value="Acyl-coenzyme A synthetase ACSM5, mitochondrial"/>
    <property type="match status" value="1"/>
</dbReference>
<dbReference type="InterPro" id="IPR042099">
    <property type="entry name" value="ANL_N_sf"/>
</dbReference>
<keyword evidence="4" id="KW-0067">ATP-binding</keyword>
<dbReference type="PROSITE" id="PS00455">
    <property type="entry name" value="AMP_BINDING"/>
    <property type="match status" value="1"/>
</dbReference>
<dbReference type="InterPro" id="IPR051087">
    <property type="entry name" value="Mitochondrial_ACSM"/>
</dbReference>
<evidence type="ECO:0000313" key="8">
    <source>
        <dbReference type="Proteomes" id="UP000476030"/>
    </source>
</evidence>
<dbReference type="Gene3D" id="3.40.50.12780">
    <property type="entry name" value="N-terminal domain of ligase-like"/>
    <property type="match status" value="1"/>
</dbReference>
<comment type="caution">
    <text evidence="7">The sequence shown here is derived from an EMBL/GenBank/DDBJ whole genome shotgun (WGS) entry which is preliminary data.</text>
</comment>
<name>A0A6L8W8P1_9PROT</name>
<dbReference type="SUPFAM" id="SSF56801">
    <property type="entry name" value="Acetyl-CoA synthetase-like"/>
    <property type="match status" value="1"/>
</dbReference>
<proteinExistence type="inferred from homology"/>
<dbReference type="InterPro" id="IPR045851">
    <property type="entry name" value="AMP-bd_C_sf"/>
</dbReference>
<keyword evidence="8" id="KW-1185">Reference proteome</keyword>
<dbReference type="RefSeq" id="WP_161315304.1">
    <property type="nucleotide sequence ID" value="NZ_WTUW01000002.1"/>
</dbReference>
<evidence type="ECO:0000313" key="7">
    <source>
        <dbReference type="EMBL" id="MZR30750.1"/>
    </source>
</evidence>
<evidence type="ECO:0000256" key="1">
    <source>
        <dbReference type="ARBA" id="ARBA00006432"/>
    </source>
</evidence>
<dbReference type="Gene3D" id="3.30.300.30">
    <property type="match status" value="1"/>
</dbReference>
<evidence type="ECO:0000256" key="2">
    <source>
        <dbReference type="ARBA" id="ARBA00022598"/>
    </source>
</evidence>
<keyword evidence="3" id="KW-0547">Nucleotide-binding</keyword>
<dbReference type="Proteomes" id="UP000476030">
    <property type="component" value="Unassembled WGS sequence"/>
</dbReference>
<dbReference type="PANTHER" id="PTHR43605">
    <property type="entry name" value="ACYL-COENZYME A SYNTHETASE"/>
    <property type="match status" value="1"/>
</dbReference>